<gene>
    <name evidence="11" type="ORF">GMD11_09760</name>
    <name evidence="12" type="ORF">GMD18_09645</name>
</gene>
<evidence type="ECO:0000313" key="12">
    <source>
        <dbReference type="EMBL" id="MTU04661.1"/>
    </source>
</evidence>
<evidence type="ECO:0000313" key="11">
    <source>
        <dbReference type="EMBL" id="MTT76546.1"/>
    </source>
</evidence>
<keyword evidence="7 9" id="KW-0482">Metalloprotease</keyword>
<evidence type="ECO:0000256" key="8">
    <source>
        <dbReference type="ARBA" id="ARBA00023316"/>
    </source>
</evidence>
<evidence type="ECO:0000256" key="2">
    <source>
        <dbReference type="ARBA" id="ARBA00022670"/>
    </source>
</evidence>
<dbReference type="EC" id="3.4.13.22" evidence="9"/>
<dbReference type="InterPro" id="IPR000755">
    <property type="entry name" value="A_A_dipeptidase"/>
</dbReference>
<evidence type="ECO:0000256" key="5">
    <source>
        <dbReference type="ARBA" id="ARBA00022833"/>
    </source>
</evidence>
<keyword evidence="13" id="KW-1185">Reference proteome</keyword>
<evidence type="ECO:0000256" key="6">
    <source>
        <dbReference type="ARBA" id="ARBA00022997"/>
    </source>
</evidence>
<dbReference type="GO" id="GO:0008270">
    <property type="term" value="F:zinc ion binding"/>
    <property type="evidence" value="ECO:0007669"/>
    <property type="project" value="UniProtKB-UniRule"/>
</dbReference>
<feature type="binding site" evidence="9">
    <location>
        <position position="329"/>
    </location>
    <ligand>
        <name>Zn(2+)</name>
        <dbReference type="ChEBI" id="CHEBI:29105"/>
        <note>catalytic</note>
    </ligand>
</feature>
<keyword evidence="2 9" id="KW-0645">Protease</keyword>
<evidence type="ECO:0000256" key="4">
    <source>
        <dbReference type="ARBA" id="ARBA00022801"/>
    </source>
</evidence>
<organism evidence="11 14">
    <name type="scientific">Phascolarctobacterium faecium</name>
    <dbReference type="NCBI Taxonomy" id="33025"/>
    <lineage>
        <taxon>Bacteria</taxon>
        <taxon>Bacillati</taxon>
        <taxon>Bacillota</taxon>
        <taxon>Negativicutes</taxon>
        <taxon>Acidaminococcales</taxon>
        <taxon>Acidaminococcaceae</taxon>
        <taxon>Phascolarctobacterium</taxon>
    </lineage>
</organism>
<protein>
    <recommendedName>
        <fullName evidence="9">D-alanyl-D-alanine dipeptidase</fullName>
        <shortName evidence="9">D-Ala-D-Ala dipeptidase</shortName>
        <ecNumber evidence="9">3.4.13.22</ecNumber>
    </recommendedName>
</protein>
<evidence type="ECO:0000256" key="3">
    <source>
        <dbReference type="ARBA" id="ARBA00022723"/>
    </source>
</evidence>
<evidence type="ECO:0000313" key="13">
    <source>
        <dbReference type="Proteomes" id="UP000443070"/>
    </source>
</evidence>
<comment type="caution">
    <text evidence="11">The sequence shown here is derived from an EMBL/GenBank/DDBJ whole genome shotgun (WGS) entry which is preliminary data.</text>
</comment>
<feature type="active site" description="Proton donor/acceptor" evidence="9">
    <location>
        <position position="326"/>
    </location>
</feature>
<evidence type="ECO:0000256" key="10">
    <source>
        <dbReference type="SAM" id="SignalP"/>
    </source>
</evidence>
<dbReference type="GO" id="GO:0006508">
    <property type="term" value="P:proteolysis"/>
    <property type="evidence" value="ECO:0007669"/>
    <property type="project" value="UniProtKB-KW"/>
</dbReference>
<reference evidence="13 14" key="1">
    <citation type="journal article" date="2019" name="Nat. Med.">
        <title>A library of human gut bacterial isolates paired with longitudinal multiomics data enables mechanistic microbiome research.</title>
        <authorList>
            <person name="Poyet M."/>
            <person name="Groussin M."/>
            <person name="Gibbons S.M."/>
            <person name="Avila-Pacheco J."/>
            <person name="Jiang X."/>
            <person name="Kearney S.M."/>
            <person name="Perrotta A.R."/>
            <person name="Berdy B."/>
            <person name="Zhao S."/>
            <person name="Lieberman T.D."/>
            <person name="Swanson P.K."/>
            <person name="Smith M."/>
            <person name="Roesemann S."/>
            <person name="Alexander J.E."/>
            <person name="Rich S.A."/>
            <person name="Livny J."/>
            <person name="Vlamakis H."/>
            <person name="Clish C."/>
            <person name="Bullock K."/>
            <person name="Deik A."/>
            <person name="Scott J."/>
            <person name="Pierce K.A."/>
            <person name="Xavier R.J."/>
            <person name="Alm E.J."/>
        </authorList>
    </citation>
    <scope>NUCLEOTIDE SEQUENCE [LARGE SCALE GENOMIC DNA]</scope>
    <source>
        <strain evidence="11 14">BIOML-A13</strain>
        <strain evidence="12 13">BIOML-A3</strain>
    </source>
</reference>
<keyword evidence="8" id="KW-0961">Cell wall biogenesis/degradation</keyword>
<feature type="signal peptide" evidence="10">
    <location>
        <begin position="1"/>
        <end position="24"/>
    </location>
</feature>
<keyword evidence="10" id="KW-0732">Signal</keyword>
<dbReference type="Gene3D" id="3.30.1380.10">
    <property type="match status" value="1"/>
</dbReference>
<evidence type="ECO:0000256" key="7">
    <source>
        <dbReference type="ARBA" id="ARBA00023049"/>
    </source>
</evidence>
<dbReference type="Pfam" id="PF01427">
    <property type="entry name" value="Peptidase_M15"/>
    <property type="match status" value="1"/>
</dbReference>
<accession>A0A7X3BWF7</accession>
<comment type="cofactor">
    <cofactor evidence="9">
        <name>Zn(2+)</name>
        <dbReference type="ChEBI" id="CHEBI:29105"/>
    </cofactor>
    <text evidence="9">Binds 1 zinc ion per subunit.</text>
</comment>
<dbReference type="EMBL" id="WNBM01000009">
    <property type="protein sequence ID" value="MTT76546.1"/>
    <property type="molecule type" value="Genomic_DNA"/>
</dbReference>
<comment type="similarity">
    <text evidence="9">Belongs to the peptidase M15D family.</text>
</comment>
<name>A0A7X3BWF7_9FIRM</name>
<dbReference type="Proteomes" id="UP000484547">
    <property type="component" value="Unassembled WGS sequence"/>
</dbReference>
<dbReference type="OrthoDB" id="9801430at2"/>
<feature type="chain" id="PRO_5031573683" description="D-alanyl-D-alanine dipeptidase" evidence="10">
    <location>
        <begin position="25"/>
        <end position="349"/>
    </location>
</feature>
<keyword evidence="3 9" id="KW-0479">Metal-binding</keyword>
<dbReference type="PANTHER" id="PTHR43126:SF1">
    <property type="entry name" value="D-ALANYL-D-ALANINE DIPEPTIDASE"/>
    <property type="match status" value="1"/>
</dbReference>
<feature type="binding site" evidence="9">
    <location>
        <position position="268"/>
    </location>
    <ligand>
        <name>Zn(2+)</name>
        <dbReference type="ChEBI" id="CHEBI:29105"/>
        <note>catalytic</note>
    </ligand>
</feature>
<dbReference type="GO" id="GO:0160237">
    <property type="term" value="F:D-Ala-D-Ala dipeptidase activity"/>
    <property type="evidence" value="ECO:0007669"/>
    <property type="project" value="UniProtKB-EC"/>
</dbReference>
<feature type="site" description="Transition state stabilizer" evidence="9">
    <location>
        <position position="232"/>
    </location>
</feature>
<dbReference type="AlphaFoldDB" id="A0A7X3BWF7"/>
<dbReference type="RefSeq" id="WP_155164195.1">
    <property type="nucleotide sequence ID" value="NZ_WNBG01000009.1"/>
</dbReference>
<dbReference type="PANTHER" id="PTHR43126">
    <property type="entry name" value="D-ALANYL-D-ALANINE DIPEPTIDASE"/>
    <property type="match status" value="1"/>
</dbReference>
<dbReference type="GO" id="GO:0008237">
    <property type="term" value="F:metallopeptidase activity"/>
    <property type="evidence" value="ECO:0007669"/>
    <property type="project" value="UniProtKB-KW"/>
</dbReference>
<keyword evidence="4 9" id="KW-0378">Hydrolase</keyword>
<dbReference type="GO" id="GO:0071555">
    <property type="term" value="P:cell wall organization"/>
    <property type="evidence" value="ECO:0007669"/>
    <property type="project" value="UniProtKB-KW"/>
</dbReference>
<feature type="binding site" evidence="9">
    <location>
        <position position="261"/>
    </location>
    <ligand>
        <name>Zn(2+)</name>
        <dbReference type="ChEBI" id="CHEBI:29105"/>
        <note>catalytic</note>
    </ligand>
</feature>
<dbReference type="SUPFAM" id="SSF55166">
    <property type="entry name" value="Hedgehog/DD-peptidase"/>
    <property type="match status" value="1"/>
</dbReference>
<keyword evidence="6 9" id="KW-0224">Dipeptidase</keyword>
<sequence>MIKKLLGTILLCAGLVVQSLPGQAAVLEPRECPKDLKYLLGMYYGNGEQFVIRERNGELELLYRTTREDYKFANSNQFPLKKERFDSYTLLEAGPMNNTETSVRFERDPDGYGITCKIGGNRYSRAFFGPDREKPFRIPQPSDWQGLKKAASEAVIPSALTTGKQAELVDVTKAITGIKLDLRYAGTNNCFGMSIVDVKKAYLDRVAAGALGRVQKRLADYGYGLVIWEAYRPWSVSKLAYDAFPDDKKQMLPTPEQGFSHNTGRAVDVSLYYLETGEPVEMISDFDEPSIRQYSKFTGGTDLERYQRDLLHQLMSLEGFSVSDMEWWHFEYEPDTVYSHLNVPLQGLN</sequence>
<dbReference type="HAMAP" id="MF_01924">
    <property type="entry name" value="A_A_dipeptidase"/>
    <property type="match status" value="1"/>
</dbReference>
<keyword evidence="5 9" id="KW-0862">Zinc</keyword>
<evidence type="ECO:0000256" key="9">
    <source>
        <dbReference type="HAMAP-Rule" id="MF_01924"/>
    </source>
</evidence>
<dbReference type="InterPro" id="IPR009045">
    <property type="entry name" value="Zn_M74/Hedgehog-like"/>
</dbReference>
<dbReference type="EMBL" id="WNBW01000009">
    <property type="protein sequence ID" value="MTU04661.1"/>
    <property type="molecule type" value="Genomic_DNA"/>
</dbReference>
<proteinExistence type="inferred from homology"/>
<comment type="function">
    <text evidence="9">Catalyzes hydrolysis of the D-alanyl-D-alanine dipeptide.</text>
</comment>
<dbReference type="Proteomes" id="UP000443070">
    <property type="component" value="Unassembled WGS sequence"/>
</dbReference>
<evidence type="ECO:0000256" key="1">
    <source>
        <dbReference type="ARBA" id="ARBA00001362"/>
    </source>
</evidence>
<evidence type="ECO:0000313" key="14">
    <source>
        <dbReference type="Proteomes" id="UP000484547"/>
    </source>
</evidence>
<comment type="catalytic activity">
    <reaction evidence="1 9">
        <text>D-alanyl-D-alanine + H2O = 2 D-alanine</text>
        <dbReference type="Rhea" id="RHEA:20661"/>
        <dbReference type="ChEBI" id="CHEBI:15377"/>
        <dbReference type="ChEBI" id="CHEBI:57416"/>
        <dbReference type="ChEBI" id="CHEBI:57822"/>
        <dbReference type="EC" id="3.4.13.22"/>
    </reaction>
</comment>